<proteinExistence type="inferred from homology"/>
<name>A0A4R3L5J1_9BACL</name>
<evidence type="ECO:0000256" key="1">
    <source>
        <dbReference type="ARBA" id="ARBA00000135"/>
    </source>
</evidence>
<dbReference type="InterPro" id="IPR008283">
    <property type="entry name" value="Peptidase_M17_N"/>
</dbReference>
<keyword evidence="8" id="KW-0479">Metal-binding</keyword>
<feature type="binding site" evidence="8">
    <location>
        <position position="347"/>
    </location>
    <ligand>
        <name>Mn(2+)</name>
        <dbReference type="ChEBI" id="CHEBI:29035"/>
        <label>1</label>
    </ligand>
</feature>
<dbReference type="InterPro" id="IPR011356">
    <property type="entry name" value="Leucine_aapep/pepB"/>
</dbReference>
<reference evidence="11 12" key="1">
    <citation type="submission" date="2019-03" db="EMBL/GenBank/DDBJ databases">
        <title>Genomic Encyclopedia of Type Strains, Phase IV (KMG-IV): sequencing the most valuable type-strain genomes for metagenomic binning, comparative biology and taxonomic classification.</title>
        <authorList>
            <person name="Goeker M."/>
        </authorList>
    </citation>
    <scope>NUCLEOTIDE SEQUENCE [LARGE SCALE GENOMIC DNA]</scope>
    <source>
        <strain evidence="11 12">DSM 45707</strain>
    </source>
</reference>
<dbReference type="GO" id="GO:0005737">
    <property type="term" value="C:cytoplasm"/>
    <property type="evidence" value="ECO:0007669"/>
    <property type="project" value="UniProtKB-SubCell"/>
</dbReference>
<dbReference type="NCBIfam" id="NF002074">
    <property type="entry name" value="PRK00913.1-4"/>
    <property type="match status" value="1"/>
</dbReference>
<keyword evidence="8" id="KW-0963">Cytoplasm</keyword>
<evidence type="ECO:0000256" key="7">
    <source>
        <dbReference type="ARBA" id="ARBA00049972"/>
    </source>
</evidence>
<feature type="binding site" evidence="8">
    <location>
        <position position="270"/>
    </location>
    <ligand>
        <name>Mn(2+)</name>
        <dbReference type="ChEBI" id="CHEBI:29035"/>
        <label>2</label>
    </ligand>
</feature>
<dbReference type="PANTHER" id="PTHR11963">
    <property type="entry name" value="LEUCINE AMINOPEPTIDASE-RELATED"/>
    <property type="match status" value="1"/>
</dbReference>
<dbReference type="InterPro" id="IPR043472">
    <property type="entry name" value="Macro_dom-like"/>
</dbReference>
<feature type="binding site" evidence="8">
    <location>
        <position position="265"/>
    </location>
    <ligand>
        <name>Mn(2+)</name>
        <dbReference type="ChEBI" id="CHEBI:29035"/>
        <label>2</label>
    </ligand>
</feature>
<dbReference type="EC" id="3.4.11.1" evidence="8"/>
<accession>A0A4R3L5J1</accession>
<evidence type="ECO:0000259" key="10">
    <source>
        <dbReference type="Pfam" id="PF02789"/>
    </source>
</evidence>
<feature type="active site" evidence="8">
    <location>
        <position position="351"/>
    </location>
</feature>
<keyword evidence="5 8" id="KW-0645">Protease</keyword>
<evidence type="ECO:0000259" key="9">
    <source>
        <dbReference type="Pfam" id="PF00883"/>
    </source>
</evidence>
<dbReference type="EMBL" id="SMAG01000003">
    <property type="protein sequence ID" value="TCS94662.1"/>
    <property type="molecule type" value="Genomic_DNA"/>
</dbReference>
<dbReference type="SUPFAM" id="SSF52949">
    <property type="entry name" value="Macro domain-like"/>
    <property type="match status" value="1"/>
</dbReference>
<feature type="binding site" evidence="8">
    <location>
        <position position="270"/>
    </location>
    <ligand>
        <name>Mn(2+)</name>
        <dbReference type="ChEBI" id="CHEBI:29035"/>
        <label>1</label>
    </ligand>
</feature>
<evidence type="ECO:0000256" key="3">
    <source>
        <dbReference type="ARBA" id="ARBA00009528"/>
    </source>
</evidence>
<dbReference type="Pfam" id="PF02789">
    <property type="entry name" value="Peptidase_M17_N"/>
    <property type="match status" value="1"/>
</dbReference>
<evidence type="ECO:0000313" key="12">
    <source>
        <dbReference type="Proteomes" id="UP000294937"/>
    </source>
</evidence>
<gene>
    <name evidence="8" type="primary">pepA</name>
    <name evidence="11" type="ORF">EDD58_10374</name>
</gene>
<comment type="cofactor">
    <cofactor evidence="8">
        <name>Mn(2+)</name>
        <dbReference type="ChEBI" id="CHEBI:29035"/>
    </cofactor>
    <text evidence="8">Binds 2 manganese ions per subunit.</text>
</comment>
<comment type="caution">
    <text evidence="11">The sequence shown here is derived from an EMBL/GenBank/DDBJ whole genome shotgun (WGS) entry which is preliminary data.</text>
</comment>
<organism evidence="11 12">
    <name type="scientific">Hazenella coriacea</name>
    <dbReference type="NCBI Taxonomy" id="1179467"/>
    <lineage>
        <taxon>Bacteria</taxon>
        <taxon>Bacillati</taxon>
        <taxon>Bacillota</taxon>
        <taxon>Bacilli</taxon>
        <taxon>Bacillales</taxon>
        <taxon>Thermoactinomycetaceae</taxon>
        <taxon>Hazenella</taxon>
    </lineage>
</organism>
<feature type="active site" evidence="8">
    <location>
        <position position="277"/>
    </location>
</feature>
<dbReference type="NCBIfam" id="NF002083">
    <property type="entry name" value="PRK00913.3-5"/>
    <property type="match status" value="1"/>
</dbReference>
<dbReference type="Gene3D" id="3.40.630.10">
    <property type="entry name" value="Zn peptidases"/>
    <property type="match status" value="1"/>
</dbReference>
<evidence type="ECO:0000256" key="5">
    <source>
        <dbReference type="ARBA" id="ARBA00022670"/>
    </source>
</evidence>
<dbReference type="Gene3D" id="3.40.220.10">
    <property type="entry name" value="Leucine Aminopeptidase, subunit E, domain 1"/>
    <property type="match status" value="1"/>
</dbReference>
<sequence>MEWKLTREPIVSLATDALIVFHIEDKQSTQCYTRQIDNALENRISRLITEEEITGTLGELTILHNWGKIPSGRVFVVGLGKETKVDLQRLKSAVAAAARKITSMGLKHIGIGCLNEITERYNSVDVVQAIVEGVELGSYQHHSYKSDQKHKKIETIFLSSSSISESAFEVGSERGRVFARSTNFARFLVHEPANRLTPQKLTRYAKQIAEKRGLRLDVLTEDRLKEEGMEALLAVARGSQESAYMIVLSYLGAPESDEVLGLVGKGITFDSGGIQIKPDKGMDDMKGDMGGAAAVLGAMDAIGTLRPHCNVIAVIPTCENMVDGNSYRPGDVITSYSGKTIEIHHTDAEGRVVLADGISYAKRLGATKLVNVATLTGAVLIALGREATGLMTNDEDWSNKVKVAARMAGERVWELPMYDEYEEYVKSDIADVKNDDGSIAGCIQGGMFLKQFAENTPWVHLDIAGTSESLKEQGIHPKGATGIAVRTLTQLAIRFG</sequence>
<dbReference type="EC" id="3.4.11.10" evidence="8"/>
<evidence type="ECO:0000256" key="4">
    <source>
        <dbReference type="ARBA" id="ARBA00022438"/>
    </source>
</evidence>
<evidence type="ECO:0000256" key="6">
    <source>
        <dbReference type="ARBA" id="ARBA00022801"/>
    </source>
</evidence>
<keyword evidence="8" id="KW-0464">Manganese</keyword>
<dbReference type="GO" id="GO:0030145">
    <property type="term" value="F:manganese ion binding"/>
    <property type="evidence" value="ECO:0007669"/>
    <property type="project" value="UniProtKB-UniRule"/>
</dbReference>
<comment type="similarity">
    <text evidence="3 8">Belongs to the peptidase M17 family.</text>
</comment>
<dbReference type="HAMAP" id="MF_00181">
    <property type="entry name" value="Cytosol_peptidase_M17"/>
    <property type="match status" value="1"/>
</dbReference>
<dbReference type="GO" id="GO:0070006">
    <property type="term" value="F:metalloaminopeptidase activity"/>
    <property type="evidence" value="ECO:0007669"/>
    <property type="project" value="InterPro"/>
</dbReference>
<evidence type="ECO:0000256" key="2">
    <source>
        <dbReference type="ARBA" id="ARBA00000967"/>
    </source>
</evidence>
<keyword evidence="4 8" id="KW-0031">Aminopeptidase</keyword>
<keyword evidence="12" id="KW-1185">Reference proteome</keyword>
<feature type="binding site" evidence="8">
    <location>
        <position position="349"/>
    </location>
    <ligand>
        <name>Mn(2+)</name>
        <dbReference type="ChEBI" id="CHEBI:29035"/>
        <label>2</label>
    </ligand>
</feature>
<protein>
    <recommendedName>
        <fullName evidence="8">Probable cytosol aminopeptidase</fullName>
        <ecNumber evidence="8">3.4.11.1</ecNumber>
    </recommendedName>
    <alternativeName>
        <fullName evidence="8">Leucine aminopeptidase</fullName>
        <shortName evidence="8">LAP</shortName>
        <ecNumber evidence="8">3.4.11.10</ecNumber>
    </alternativeName>
    <alternativeName>
        <fullName evidence="8">Leucyl aminopeptidase</fullName>
    </alternativeName>
</protein>
<dbReference type="InterPro" id="IPR000819">
    <property type="entry name" value="Peptidase_M17_C"/>
</dbReference>
<feature type="binding site" evidence="8">
    <location>
        <position position="288"/>
    </location>
    <ligand>
        <name>Mn(2+)</name>
        <dbReference type="ChEBI" id="CHEBI:29035"/>
        <label>2</label>
    </ligand>
</feature>
<dbReference type="RefSeq" id="WP_165875843.1">
    <property type="nucleotide sequence ID" value="NZ_SMAG01000003.1"/>
</dbReference>
<dbReference type="CDD" id="cd00433">
    <property type="entry name" value="Peptidase_M17"/>
    <property type="match status" value="1"/>
</dbReference>
<feature type="domain" description="Peptidase M17 leucyl aminopeptidase N-terminal" evidence="10">
    <location>
        <begin position="20"/>
        <end position="147"/>
    </location>
</feature>
<dbReference type="GO" id="GO:0006508">
    <property type="term" value="P:proteolysis"/>
    <property type="evidence" value="ECO:0007669"/>
    <property type="project" value="UniProtKB-KW"/>
</dbReference>
<comment type="subcellular location">
    <subcellularLocation>
        <location evidence="8">Cytoplasm</location>
    </subcellularLocation>
</comment>
<dbReference type="AlphaFoldDB" id="A0A4R3L5J1"/>
<dbReference type="PANTHER" id="PTHR11963:SF23">
    <property type="entry name" value="CYTOSOL AMINOPEPTIDASE"/>
    <property type="match status" value="1"/>
</dbReference>
<dbReference type="InterPro" id="IPR023042">
    <property type="entry name" value="Peptidase_M17_leu_NH2_pept"/>
</dbReference>
<keyword evidence="6 8" id="KW-0378">Hydrolase</keyword>
<dbReference type="Pfam" id="PF00883">
    <property type="entry name" value="Peptidase_M17"/>
    <property type="match status" value="1"/>
</dbReference>
<dbReference type="SUPFAM" id="SSF53187">
    <property type="entry name" value="Zn-dependent exopeptidases"/>
    <property type="match status" value="1"/>
</dbReference>
<dbReference type="PRINTS" id="PR00481">
    <property type="entry name" value="LAMNOPPTDASE"/>
</dbReference>
<feature type="binding site" evidence="8">
    <location>
        <position position="349"/>
    </location>
    <ligand>
        <name>Mn(2+)</name>
        <dbReference type="ChEBI" id="CHEBI:29035"/>
        <label>1</label>
    </ligand>
</feature>
<evidence type="ECO:0000256" key="8">
    <source>
        <dbReference type="HAMAP-Rule" id="MF_00181"/>
    </source>
</evidence>
<comment type="catalytic activity">
    <reaction evidence="1 8">
        <text>Release of an N-terminal amino acid, Xaa-|-Yaa-, in which Xaa is preferably Leu, but may be other amino acids including Pro although not Arg or Lys, and Yaa may be Pro. Amino acid amides and methyl esters are also readily hydrolyzed, but rates on arylamides are exceedingly low.</text>
        <dbReference type="EC" id="3.4.11.1"/>
    </reaction>
</comment>
<dbReference type="Proteomes" id="UP000294937">
    <property type="component" value="Unassembled WGS sequence"/>
</dbReference>
<dbReference type="NCBIfam" id="NF002073">
    <property type="entry name" value="PRK00913.1-2"/>
    <property type="match status" value="1"/>
</dbReference>
<evidence type="ECO:0000313" key="11">
    <source>
        <dbReference type="EMBL" id="TCS94662.1"/>
    </source>
</evidence>
<comment type="catalytic activity">
    <reaction evidence="2 8">
        <text>Release of an N-terminal amino acid, preferentially leucine, but not glutamic or aspartic acids.</text>
        <dbReference type="EC" id="3.4.11.10"/>
    </reaction>
</comment>
<comment type="function">
    <text evidence="7 8">Presumably involved in the processing and regular turnover of intracellular proteins. Catalyzes the removal of unsubstituted N-terminal amino acids from various peptides.</text>
</comment>
<feature type="domain" description="Cytosol aminopeptidase" evidence="9">
    <location>
        <begin position="183"/>
        <end position="488"/>
    </location>
</feature>